<dbReference type="SMART" id="SM00331">
    <property type="entry name" value="PP2C_SIG"/>
    <property type="match status" value="1"/>
</dbReference>
<dbReference type="InterPro" id="IPR052016">
    <property type="entry name" value="Bact_Sigma-Reg"/>
</dbReference>
<dbReference type="PANTHER" id="PTHR43156">
    <property type="entry name" value="STAGE II SPORULATION PROTEIN E-RELATED"/>
    <property type="match status" value="1"/>
</dbReference>
<keyword evidence="4" id="KW-1185">Reference proteome</keyword>
<dbReference type="InterPro" id="IPR036457">
    <property type="entry name" value="PPM-type-like_dom_sf"/>
</dbReference>
<dbReference type="SUPFAM" id="SSF81606">
    <property type="entry name" value="PP2C-like"/>
    <property type="match status" value="1"/>
</dbReference>
<dbReference type="RefSeq" id="WP_095134594.1">
    <property type="nucleotide sequence ID" value="NZ_NIBG01000015.1"/>
</dbReference>
<dbReference type="AlphaFoldDB" id="A0A267MFV3"/>
<name>A0A267MFV3_9FIRM</name>
<dbReference type="InterPro" id="IPR001932">
    <property type="entry name" value="PPM-type_phosphatase-like_dom"/>
</dbReference>
<evidence type="ECO:0000313" key="3">
    <source>
        <dbReference type="EMBL" id="PAB58464.1"/>
    </source>
</evidence>
<feature type="domain" description="PPM-type phosphatase" evidence="2">
    <location>
        <begin position="153"/>
        <end position="370"/>
    </location>
</feature>
<keyword evidence="1" id="KW-0378">Hydrolase</keyword>
<gene>
    <name evidence="3" type="ORF">CCE28_15265</name>
</gene>
<proteinExistence type="predicted"/>
<comment type="caution">
    <text evidence="3">The sequence shown here is derived from an EMBL/GenBank/DDBJ whole genome shotgun (WGS) entry which is preliminary data.</text>
</comment>
<evidence type="ECO:0000259" key="2">
    <source>
        <dbReference type="SMART" id="SM00331"/>
    </source>
</evidence>
<organism evidence="3 4">
    <name type="scientific">Anaeromicrobium sediminis</name>
    <dbReference type="NCBI Taxonomy" id="1478221"/>
    <lineage>
        <taxon>Bacteria</taxon>
        <taxon>Bacillati</taxon>
        <taxon>Bacillota</taxon>
        <taxon>Clostridia</taxon>
        <taxon>Peptostreptococcales</taxon>
        <taxon>Thermotaleaceae</taxon>
        <taxon>Anaeromicrobium</taxon>
    </lineage>
</organism>
<evidence type="ECO:0000256" key="1">
    <source>
        <dbReference type="ARBA" id="ARBA00022801"/>
    </source>
</evidence>
<dbReference type="Pfam" id="PF07228">
    <property type="entry name" value="SpoIIE"/>
    <property type="match status" value="1"/>
</dbReference>
<dbReference type="OrthoDB" id="9763484at2"/>
<sequence>MYRKYKRRLKTQKEFFQDILSNMTDWVRVVDKENKVLFINEPMKKSLGDIVGKECYRALNKTSPCKNCISNIGICKGTSFTKEEIVDGKIYSVVSSPVWDEEKKTYCAVEVFRDVTEQKKMEELIISQNQKMKKDLEFAKRLQLRLLPNDGEYNGLKIASKYTPSEHLGGDLFDVVEIDEENTGVYIADVSGHGVTSSMMTMFIKQTIKNLCESAVDPAYTLKNLYGQYQELGIESAYYITIFYGVYNKKNKTFKYANAGHNCLPVLISEDKIKELEISGIPICRLFEEVDYEQDIIELKKGDKILLYTDGISEAVHPKKGFFTNERVLKICQENKKKNVGILVYKLLRKVKEYTNNQIKDDIAMIAMEVL</sequence>
<dbReference type="SUPFAM" id="SSF55785">
    <property type="entry name" value="PYP-like sensor domain (PAS domain)"/>
    <property type="match status" value="1"/>
</dbReference>
<dbReference type="Gene3D" id="3.30.450.20">
    <property type="entry name" value="PAS domain"/>
    <property type="match status" value="1"/>
</dbReference>
<dbReference type="PANTHER" id="PTHR43156:SF2">
    <property type="entry name" value="STAGE II SPORULATION PROTEIN E"/>
    <property type="match status" value="1"/>
</dbReference>
<dbReference type="InterPro" id="IPR035965">
    <property type="entry name" value="PAS-like_dom_sf"/>
</dbReference>
<protein>
    <recommendedName>
        <fullName evidence="2">PPM-type phosphatase domain-containing protein</fullName>
    </recommendedName>
</protein>
<reference evidence="3 4" key="1">
    <citation type="submission" date="2017-06" db="EMBL/GenBank/DDBJ databases">
        <title>Draft genome sequence of anaerobic fermentative bacterium Anaeromicrobium sediminis DY2726D isolated from West Pacific Ocean sediments.</title>
        <authorList>
            <person name="Zeng X."/>
        </authorList>
    </citation>
    <scope>NUCLEOTIDE SEQUENCE [LARGE SCALE GENOMIC DNA]</scope>
    <source>
        <strain evidence="3 4">DY2726D</strain>
    </source>
</reference>
<evidence type="ECO:0000313" key="4">
    <source>
        <dbReference type="Proteomes" id="UP000216024"/>
    </source>
</evidence>
<dbReference type="Proteomes" id="UP000216024">
    <property type="component" value="Unassembled WGS sequence"/>
</dbReference>
<dbReference type="EMBL" id="NIBG01000015">
    <property type="protein sequence ID" value="PAB58464.1"/>
    <property type="molecule type" value="Genomic_DNA"/>
</dbReference>
<dbReference type="GO" id="GO:0016791">
    <property type="term" value="F:phosphatase activity"/>
    <property type="evidence" value="ECO:0007669"/>
    <property type="project" value="TreeGrafter"/>
</dbReference>
<dbReference type="Gene3D" id="3.60.40.10">
    <property type="entry name" value="PPM-type phosphatase domain"/>
    <property type="match status" value="1"/>
</dbReference>
<accession>A0A267MFV3</accession>